<dbReference type="SUPFAM" id="SSF52096">
    <property type="entry name" value="ClpP/crotonase"/>
    <property type="match status" value="1"/>
</dbReference>
<dbReference type="Proteomes" id="UP000028880">
    <property type="component" value="Unassembled WGS sequence"/>
</dbReference>
<keyword evidence="6" id="KW-1185">Reference proteome</keyword>
<dbReference type="PANTHER" id="PTHR11941:SF169">
    <property type="entry name" value="(7AS)-7A-METHYL-1,5-DIOXO-2,3,5,6,7,7A-HEXAHYDRO-1H-INDENE-CARBOXYL-COA HYDROLASE"/>
    <property type="match status" value="1"/>
</dbReference>
<comment type="similarity">
    <text evidence="1">Belongs to the enoyl-CoA hydratase/isomerase family.</text>
</comment>
<proteinExistence type="inferred from homology"/>
<dbReference type="AlphaFoldDB" id="A0A024K6M5"/>
<protein>
    <submittedName>
        <fullName evidence="4">Short chain enoyl-CoA hydratase</fullName>
    </submittedName>
</protein>
<evidence type="ECO:0000256" key="3">
    <source>
        <dbReference type="ARBA" id="ARBA00023239"/>
    </source>
</evidence>
<dbReference type="InterPro" id="IPR014748">
    <property type="entry name" value="Enoyl-CoA_hydra_C"/>
</dbReference>
<dbReference type="InterPro" id="IPR029045">
    <property type="entry name" value="ClpP/crotonase-like_dom_sf"/>
</dbReference>
<dbReference type="HOGENOM" id="CLU_009834_7_6_11"/>
<reference evidence="4" key="2">
    <citation type="submission" date="2014-04" db="EMBL/GenBank/DDBJ databases">
        <authorList>
            <person name="Xu Y.W."/>
            <person name="Yang Q."/>
        </authorList>
    </citation>
    <scope>NUCLEOTIDE SEQUENCE</scope>
    <source>
        <strain evidence="4">DSM 44626</strain>
    </source>
</reference>
<dbReference type="PANTHER" id="PTHR11941">
    <property type="entry name" value="ENOYL-COA HYDRATASE-RELATED"/>
    <property type="match status" value="1"/>
</dbReference>
<dbReference type="RefSeq" id="WP_036473909.1">
    <property type="nucleotide sequence ID" value="NZ_HG964447.1"/>
</dbReference>
<reference evidence="4" key="1">
    <citation type="journal article" date="2014" name="Genome Announc.">
        <title>Draft Genome Sequence of Mycobacterium triplex DSM 44626.</title>
        <authorList>
            <person name="Sassi M."/>
            <person name="Croce O."/>
            <person name="Robert C."/>
            <person name="Raoult D."/>
            <person name="Drancourt M."/>
        </authorList>
    </citation>
    <scope>NUCLEOTIDE SEQUENCE [LARGE SCALE GENOMIC DNA]</scope>
    <source>
        <strain evidence="4">DSM 44626</strain>
    </source>
</reference>
<organism evidence="4">
    <name type="scientific">Mycobacterium triplex</name>
    <dbReference type="NCBI Taxonomy" id="47839"/>
    <lineage>
        <taxon>Bacteria</taxon>
        <taxon>Bacillati</taxon>
        <taxon>Actinomycetota</taxon>
        <taxon>Actinomycetes</taxon>
        <taxon>Mycobacteriales</taxon>
        <taxon>Mycobacteriaceae</taxon>
        <taxon>Mycobacterium</taxon>
        <taxon>Mycobacterium simiae complex</taxon>
    </lineage>
</organism>
<keyword evidence="2" id="KW-0443">Lipid metabolism</keyword>
<gene>
    <name evidence="5" type="ORF">AWC29_05370</name>
    <name evidence="4" type="ORF">BN973_05975</name>
</gene>
<evidence type="ECO:0000256" key="2">
    <source>
        <dbReference type="ARBA" id="ARBA00023098"/>
    </source>
</evidence>
<dbReference type="GO" id="GO:0016829">
    <property type="term" value="F:lyase activity"/>
    <property type="evidence" value="ECO:0007669"/>
    <property type="project" value="UniProtKB-KW"/>
</dbReference>
<dbReference type="GO" id="GO:0006635">
    <property type="term" value="P:fatty acid beta-oxidation"/>
    <property type="evidence" value="ECO:0007669"/>
    <property type="project" value="TreeGrafter"/>
</dbReference>
<dbReference type="CDD" id="cd06558">
    <property type="entry name" value="crotonase-like"/>
    <property type="match status" value="1"/>
</dbReference>
<dbReference type="EMBL" id="HG964447">
    <property type="protein sequence ID" value="CDO91566.1"/>
    <property type="molecule type" value="Genomic_DNA"/>
</dbReference>
<dbReference type="STRING" id="47839.BN973_05975"/>
<evidence type="ECO:0000256" key="1">
    <source>
        <dbReference type="ARBA" id="ARBA00005254"/>
    </source>
</evidence>
<evidence type="ECO:0000313" key="5">
    <source>
        <dbReference type="EMBL" id="ORX07605.1"/>
    </source>
</evidence>
<name>A0A024K6M5_9MYCO</name>
<reference evidence="5 6" key="3">
    <citation type="submission" date="2016-01" db="EMBL/GenBank/DDBJ databases">
        <title>The new phylogeny of the genus Mycobacterium.</title>
        <authorList>
            <person name="Tarcisio F."/>
            <person name="Conor M."/>
            <person name="Antonella G."/>
            <person name="Elisabetta G."/>
            <person name="Giulia F.S."/>
            <person name="Sara T."/>
            <person name="Anna F."/>
            <person name="Clotilde B."/>
            <person name="Roberto B."/>
            <person name="Veronica D.S."/>
            <person name="Fabio R."/>
            <person name="Monica P."/>
            <person name="Olivier J."/>
            <person name="Enrico T."/>
            <person name="Nicola S."/>
        </authorList>
    </citation>
    <scope>NUCLEOTIDE SEQUENCE [LARGE SCALE GENOMIC DNA]</scope>
    <source>
        <strain evidence="5 6">DSM 44626</strain>
    </source>
</reference>
<evidence type="ECO:0000313" key="6">
    <source>
        <dbReference type="Proteomes" id="UP000193710"/>
    </source>
</evidence>
<dbReference type="Gene3D" id="1.10.12.10">
    <property type="entry name" value="Lyase 2-enoyl-coa Hydratase, Chain A, domain 2"/>
    <property type="match status" value="1"/>
</dbReference>
<dbReference type="eggNOG" id="COG1024">
    <property type="taxonomic scope" value="Bacteria"/>
</dbReference>
<keyword evidence="3" id="KW-0456">Lyase</keyword>
<accession>A0A024K6M5</accession>
<evidence type="ECO:0000313" key="4">
    <source>
        <dbReference type="EMBL" id="CDO91566.1"/>
    </source>
</evidence>
<dbReference type="OrthoDB" id="370015at2"/>
<dbReference type="Pfam" id="PF00378">
    <property type="entry name" value="ECH_1"/>
    <property type="match status" value="1"/>
</dbReference>
<dbReference type="EMBL" id="LQPY01000004">
    <property type="protein sequence ID" value="ORX07605.1"/>
    <property type="molecule type" value="Genomic_DNA"/>
</dbReference>
<sequence length="257" mass="26963">MNSPVHYQLDGAIATITLDRAADRNAVDLAVCDAMYAALEQFEAEPRARVAILTGTGPVFCAGADLKAFTTGDGPKIAAHRGGFGGFVRYRRSKPVIAAINGHALAGGLELVLACELAVASNRALFGLPEVTVGLMAGGGGAIRLPTELPPKIAFRMLLTGKPINATDALQYGLINQMVDPDEVLPSALELANEIAAAAPLAVAASLRVARIALALRDEANAWSISDDKMEAIFDTEDAREGMRAFVDKRPPQWGSG</sequence>
<dbReference type="Proteomes" id="UP000193710">
    <property type="component" value="Unassembled WGS sequence"/>
</dbReference>
<dbReference type="Gene3D" id="3.90.226.10">
    <property type="entry name" value="2-enoyl-CoA Hydratase, Chain A, domain 1"/>
    <property type="match status" value="1"/>
</dbReference>
<dbReference type="InterPro" id="IPR001753">
    <property type="entry name" value="Enoyl-CoA_hydra/iso"/>
</dbReference>